<dbReference type="PANTHER" id="PTHR36182:SF2">
    <property type="entry name" value="LYTIC POLYSACCHARIDE MONOOXYGENASE"/>
    <property type="match status" value="1"/>
</dbReference>
<gene>
    <name evidence="3" type="ORF">B0T19DRAFT_453105</name>
</gene>
<keyword evidence="2" id="KW-0732">Signal</keyword>
<proteinExistence type="predicted"/>
<reference evidence="3" key="2">
    <citation type="submission" date="2023-06" db="EMBL/GenBank/DDBJ databases">
        <authorList>
            <consortium name="Lawrence Berkeley National Laboratory"/>
            <person name="Haridas S."/>
            <person name="Hensen N."/>
            <person name="Bonometti L."/>
            <person name="Westerberg I."/>
            <person name="Brannstrom I.O."/>
            <person name="Guillou S."/>
            <person name="Cros-Aarteil S."/>
            <person name="Calhoun S."/>
            <person name="Kuo A."/>
            <person name="Mondo S."/>
            <person name="Pangilinan J."/>
            <person name="Riley R."/>
            <person name="Labutti K."/>
            <person name="Andreopoulos B."/>
            <person name="Lipzen A."/>
            <person name="Chen C."/>
            <person name="Yanf M."/>
            <person name="Daum C."/>
            <person name="Ng V."/>
            <person name="Clum A."/>
            <person name="Steindorff A."/>
            <person name="Ohm R."/>
            <person name="Martin F."/>
            <person name="Silar P."/>
            <person name="Natvig D."/>
            <person name="Lalanne C."/>
            <person name="Gautier V."/>
            <person name="Ament-Velasquez S.L."/>
            <person name="Kruys A."/>
            <person name="Hutchinson M.I."/>
            <person name="Powell A.J."/>
            <person name="Barry K."/>
            <person name="Miller A.N."/>
            <person name="Grigoriev I.V."/>
            <person name="Debuchy R."/>
            <person name="Gladieux P."/>
            <person name="Thoren M.H."/>
            <person name="Johannesson H."/>
        </authorList>
    </citation>
    <scope>NUCLEOTIDE SEQUENCE</scope>
    <source>
        <strain evidence="3">SMH4131-1</strain>
    </source>
</reference>
<evidence type="ECO:0008006" key="5">
    <source>
        <dbReference type="Google" id="ProtNLM"/>
    </source>
</evidence>
<dbReference type="PANTHER" id="PTHR36182">
    <property type="entry name" value="PROTEIN, PUTATIVE (AFU_ORTHOLOGUE AFUA_6G10930)-RELATED"/>
    <property type="match status" value="1"/>
</dbReference>
<feature type="compositionally biased region" description="Low complexity" evidence="1">
    <location>
        <begin position="340"/>
        <end position="354"/>
    </location>
</feature>
<evidence type="ECO:0000313" key="4">
    <source>
        <dbReference type="Proteomes" id="UP001286456"/>
    </source>
</evidence>
<dbReference type="AlphaFoldDB" id="A0AAE0J3C5"/>
<dbReference type="Proteomes" id="UP001286456">
    <property type="component" value="Unassembled WGS sequence"/>
</dbReference>
<dbReference type="EMBL" id="JAUEPO010000001">
    <property type="protein sequence ID" value="KAK3335895.1"/>
    <property type="molecule type" value="Genomic_DNA"/>
</dbReference>
<evidence type="ECO:0000256" key="2">
    <source>
        <dbReference type="SAM" id="SignalP"/>
    </source>
</evidence>
<organism evidence="3 4">
    <name type="scientific">Cercophora scortea</name>
    <dbReference type="NCBI Taxonomy" id="314031"/>
    <lineage>
        <taxon>Eukaryota</taxon>
        <taxon>Fungi</taxon>
        <taxon>Dikarya</taxon>
        <taxon>Ascomycota</taxon>
        <taxon>Pezizomycotina</taxon>
        <taxon>Sordariomycetes</taxon>
        <taxon>Sordariomycetidae</taxon>
        <taxon>Sordariales</taxon>
        <taxon>Lasiosphaeriaceae</taxon>
        <taxon>Cercophora</taxon>
    </lineage>
</organism>
<evidence type="ECO:0000256" key="1">
    <source>
        <dbReference type="SAM" id="MobiDB-lite"/>
    </source>
</evidence>
<accession>A0AAE0J3C5</accession>
<feature type="chain" id="PRO_5042287499" description="Lytic polysaccharide monooxygenase" evidence="2">
    <location>
        <begin position="27"/>
        <end position="429"/>
    </location>
</feature>
<name>A0AAE0J3C5_9PEZI</name>
<reference evidence="3" key="1">
    <citation type="journal article" date="2023" name="Mol. Phylogenet. Evol.">
        <title>Genome-scale phylogeny and comparative genomics of the fungal order Sordariales.</title>
        <authorList>
            <person name="Hensen N."/>
            <person name="Bonometti L."/>
            <person name="Westerberg I."/>
            <person name="Brannstrom I.O."/>
            <person name="Guillou S."/>
            <person name="Cros-Aarteil S."/>
            <person name="Calhoun S."/>
            <person name="Haridas S."/>
            <person name="Kuo A."/>
            <person name="Mondo S."/>
            <person name="Pangilinan J."/>
            <person name="Riley R."/>
            <person name="LaButti K."/>
            <person name="Andreopoulos B."/>
            <person name="Lipzen A."/>
            <person name="Chen C."/>
            <person name="Yan M."/>
            <person name="Daum C."/>
            <person name="Ng V."/>
            <person name="Clum A."/>
            <person name="Steindorff A."/>
            <person name="Ohm R.A."/>
            <person name="Martin F."/>
            <person name="Silar P."/>
            <person name="Natvig D.O."/>
            <person name="Lalanne C."/>
            <person name="Gautier V."/>
            <person name="Ament-Velasquez S.L."/>
            <person name="Kruys A."/>
            <person name="Hutchinson M.I."/>
            <person name="Powell A.J."/>
            <person name="Barry K."/>
            <person name="Miller A.N."/>
            <person name="Grigoriev I.V."/>
            <person name="Debuchy R."/>
            <person name="Gladieux P."/>
            <person name="Hiltunen Thoren M."/>
            <person name="Johannesson H."/>
        </authorList>
    </citation>
    <scope>NUCLEOTIDE SEQUENCE</scope>
    <source>
        <strain evidence="3">SMH4131-1</strain>
    </source>
</reference>
<sequence>MVPVAFSASAATALLLLAANIPIAGAHMIMRSPVAYNLNTQPFVQVNPLDGSTYPFPCQNRFGVENRTTIEAGGATLVEFTGGAQHGGGSCQFSISYDDPGTVGWNASAQFKTIYSIIGGCPAVFTDETNDLPATGPPDAQGRANTEFCGNDYDLDCTRQFLIPFPSFLKNGPATLAWTWFNKLGNREMTCSPINITGGTGDPKQINELPNVFIANIPVSQNIPNYTPCRTGDGGTVVNFPNPGKYGRILRPPTDPKVTPSDYCTQIPAASLLPTFTQDNRTIQGDDDSNTPVPSASNIPSAPFLNTTGPGFITVTASTTVHISSTTSETVETTITYTSTPGAAASSAPEETPSVNPGPEATGVGKPVPCETNGAVVCIDGGLWGLCNWGWATPQPLAAGTKCVDGNIVAGGAKKRHLHRHEVHQLGHV</sequence>
<evidence type="ECO:0000313" key="3">
    <source>
        <dbReference type="EMBL" id="KAK3335895.1"/>
    </source>
</evidence>
<dbReference type="Gene3D" id="2.70.50.70">
    <property type="match status" value="1"/>
</dbReference>
<comment type="caution">
    <text evidence="3">The sequence shown here is derived from an EMBL/GenBank/DDBJ whole genome shotgun (WGS) entry which is preliminary data.</text>
</comment>
<feature type="signal peptide" evidence="2">
    <location>
        <begin position="1"/>
        <end position="26"/>
    </location>
</feature>
<keyword evidence="4" id="KW-1185">Reference proteome</keyword>
<feature type="region of interest" description="Disordered" evidence="1">
    <location>
        <begin position="340"/>
        <end position="362"/>
    </location>
</feature>
<protein>
    <recommendedName>
        <fullName evidence="5">Lytic polysaccharide monooxygenase</fullName>
    </recommendedName>
</protein>